<evidence type="ECO:0000256" key="6">
    <source>
        <dbReference type="SAM" id="Phobius"/>
    </source>
</evidence>
<feature type="transmembrane region" description="Helical" evidence="6">
    <location>
        <begin position="287"/>
        <end position="305"/>
    </location>
</feature>
<dbReference type="OrthoDB" id="112053at2157"/>
<reference evidence="7 8" key="1">
    <citation type="submission" date="2016-10" db="EMBL/GenBank/DDBJ databases">
        <authorList>
            <person name="Varghese N."/>
            <person name="Submissions S."/>
        </authorList>
    </citation>
    <scope>NUCLEOTIDE SEQUENCE [LARGE SCALE GENOMIC DNA]</scope>
    <source>
        <strain evidence="7 8">CGMCC 1.6377</strain>
    </source>
</reference>
<dbReference type="GO" id="GO:0005886">
    <property type="term" value="C:plasma membrane"/>
    <property type="evidence" value="ECO:0007669"/>
    <property type="project" value="UniProtKB-SubCell"/>
</dbReference>
<feature type="transmembrane region" description="Helical" evidence="6">
    <location>
        <begin position="381"/>
        <end position="400"/>
    </location>
</feature>
<dbReference type="PANTHER" id="PTHR30250:SF28">
    <property type="entry name" value="POLYSACCHARIDE BIOSYNTHESIS PROTEIN"/>
    <property type="match status" value="1"/>
</dbReference>
<evidence type="ECO:0000256" key="5">
    <source>
        <dbReference type="ARBA" id="ARBA00023136"/>
    </source>
</evidence>
<dbReference type="Proteomes" id="UP000323537">
    <property type="component" value="Unassembled WGS sequence"/>
</dbReference>
<dbReference type="EMBL" id="FOPZ01000009">
    <property type="protein sequence ID" value="SFH56547.1"/>
    <property type="molecule type" value="Genomic_DNA"/>
</dbReference>
<feature type="transmembrane region" description="Helical" evidence="6">
    <location>
        <begin position="317"/>
        <end position="336"/>
    </location>
</feature>
<keyword evidence="2" id="KW-1003">Cell membrane</keyword>
<feature type="transmembrane region" description="Helical" evidence="6">
    <location>
        <begin position="106"/>
        <end position="124"/>
    </location>
</feature>
<proteinExistence type="predicted"/>
<feature type="transmembrane region" description="Helical" evidence="6">
    <location>
        <begin position="222"/>
        <end position="243"/>
    </location>
</feature>
<feature type="transmembrane region" description="Helical" evidence="6">
    <location>
        <begin position="356"/>
        <end position="375"/>
    </location>
</feature>
<feature type="transmembrane region" description="Helical" evidence="6">
    <location>
        <begin position="412"/>
        <end position="430"/>
    </location>
</feature>
<organism evidence="7 8">
    <name type="scientific">Halorubrum aquaticum</name>
    <dbReference type="NCBI Taxonomy" id="387340"/>
    <lineage>
        <taxon>Archaea</taxon>
        <taxon>Methanobacteriati</taxon>
        <taxon>Methanobacteriota</taxon>
        <taxon>Stenosarchaea group</taxon>
        <taxon>Halobacteria</taxon>
        <taxon>Halobacteriales</taxon>
        <taxon>Haloferacaceae</taxon>
        <taxon>Halorubrum</taxon>
    </lineage>
</organism>
<keyword evidence="5 6" id="KW-0472">Membrane</keyword>
<evidence type="ECO:0000256" key="2">
    <source>
        <dbReference type="ARBA" id="ARBA00022475"/>
    </source>
</evidence>
<sequence length="488" mass="52088">MRLGQTSVVHFGSRFLASALGFAATVFIARFLGSSTLGTYYLVLSTVSWLGIVVTMGIPESITKRVSENDGGDQSAYAIAGVTLGFALLLAMAILVFSLERWVNDYIGYPASGVIVAFLFVKLAQSTVSSTLNGQRLVHVSGIFNPIRTGTRSLIQIGAILVGYGIGALFVGYAVGYLFVAVIGGMIVLRGFERIALPTRTHYRQIAEYAKFSWLGSLRSRAFNWVDVAVLGFFVSSSLVGIYTAAWNIAVFLILFGGSLSETLFPEMSALSAEKGLDSVSDLFETALAYAGLILIPGLVGGILLGERLLLVYGEEFTRGATVLSVLILATLIQGYQRQFTATLNAVDRPDLAFRINAVFIVANVVLNVGLIPFYGVIGAAGATAASVGVSLVVAYATLSRVLEFSVPTDEIARQWVSAGAMGVVVYGLLQAESAYLDINSNLVIVLFLVFLGAGAYFLSLLGVSARFRKTVVDNIPDRLIPEWIGRG</sequence>
<feature type="transmembrane region" description="Helical" evidence="6">
    <location>
        <begin position="161"/>
        <end position="189"/>
    </location>
</feature>
<dbReference type="CDD" id="cd13128">
    <property type="entry name" value="MATE_Wzx_like"/>
    <property type="match status" value="1"/>
</dbReference>
<evidence type="ECO:0000256" key="3">
    <source>
        <dbReference type="ARBA" id="ARBA00022692"/>
    </source>
</evidence>
<evidence type="ECO:0000313" key="7">
    <source>
        <dbReference type="EMBL" id="SFH56547.1"/>
    </source>
</evidence>
<feature type="transmembrane region" description="Helical" evidence="6">
    <location>
        <begin position="78"/>
        <end position="99"/>
    </location>
</feature>
<dbReference type="Pfam" id="PF01943">
    <property type="entry name" value="Polysacc_synt"/>
    <property type="match status" value="1"/>
</dbReference>
<dbReference type="AlphaFoldDB" id="A0A1I3B2L0"/>
<feature type="transmembrane region" description="Helical" evidence="6">
    <location>
        <begin position="40"/>
        <end position="58"/>
    </location>
</feature>
<keyword evidence="4 6" id="KW-1133">Transmembrane helix</keyword>
<comment type="subcellular location">
    <subcellularLocation>
        <location evidence="1">Cell membrane</location>
        <topology evidence="1">Multi-pass membrane protein</topology>
    </subcellularLocation>
</comment>
<keyword evidence="3 6" id="KW-0812">Transmembrane</keyword>
<gene>
    <name evidence="7" type="ORF">SAMN04488066_10918</name>
</gene>
<name>A0A1I3B2L0_9EURY</name>
<dbReference type="PANTHER" id="PTHR30250">
    <property type="entry name" value="PST FAMILY PREDICTED COLANIC ACID TRANSPORTER"/>
    <property type="match status" value="1"/>
</dbReference>
<evidence type="ECO:0000313" key="8">
    <source>
        <dbReference type="Proteomes" id="UP000323537"/>
    </source>
</evidence>
<dbReference type="InterPro" id="IPR002797">
    <property type="entry name" value="Polysacc_synth"/>
</dbReference>
<protein>
    <submittedName>
        <fullName evidence="7">Membrane protein involved in the export of O-antigen and teichoic acid</fullName>
    </submittedName>
</protein>
<keyword evidence="8" id="KW-1185">Reference proteome</keyword>
<evidence type="ECO:0000256" key="4">
    <source>
        <dbReference type="ARBA" id="ARBA00022989"/>
    </source>
</evidence>
<accession>A0A1I3B2L0</accession>
<feature type="transmembrane region" description="Helical" evidence="6">
    <location>
        <begin position="15"/>
        <end position="33"/>
    </location>
</feature>
<feature type="transmembrane region" description="Helical" evidence="6">
    <location>
        <begin position="442"/>
        <end position="462"/>
    </location>
</feature>
<dbReference type="InterPro" id="IPR050833">
    <property type="entry name" value="Poly_Biosynth_Transport"/>
</dbReference>
<evidence type="ECO:0000256" key="1">
    <source>
        <dbReference type="ARBA" id="ARBA00004651"/>
    </source>
</evidence>
<dbReference type="RefSeq" id="WP_149784459.1">
    <property type="nucleotide sequence ID" value="NZ_BAAADP010000001.1"/>
</dbReference>